<feature type="transmembrane region" description="Helical" evidence="12">
    <location>
        <begin position="47"/>
        <end position="67"/>
    </location>
</feature>
<dbReference type="PANTHER" id="PTHR15422:SF45">
    <property type="entry name" value="CYTOCHROME B561 DOMAIN-CONTAINING PROTEIN"/>
    <property type="match status" value="1"/>
</dbReference>
<evidence type="ECO:0000256" key="10">
    <source>
        <dbReference type="ARBA" id="ARBA00023136"/>
    </source>
</evidence>
<organism evidence="14 15">
    <name type="scientific">Gymnopus androsaceus JB14</name>
    <dbReference type="NCBI Taxonomy" id="1447944"/>
    <lineage>
        <taxon>Eukaryota</taxon>
        <taxon>Fungi</taxon>
        <taxon>Dikarya</taxon>
        <taxon>Basidiomycota</taxon>
        <taxon>Agaricomycotina</taxon>
        <taxon>Agaricomycetes</taxon>
        <taxon>Agaricomycetidae</taxon>
        <taxon>Agaricales</taxon>
        <taxon>Marasmiineae</taxon>
        <taxon>Omphalotaceae</taxon>
        <taxon>Gymnopus</taxon>
    </lineage>
</organism>
<keyword evidence="7" id="KW-0249">Electron transport</keyword>
<gene>
    <name evidence="14" type="ORF">BT96DRAFT_998026</name>
</gene>
<feature type="transmembrane region" description="Helical" evidence="12">
    <location>
        <begin position="221"/>
        <end position="240"/>
    </location>
</feature>
<evidence type="ECO:0000256" key="2">
    <source>
        <dbReference type="ARBA" id="ARBA00004141"/>
    </source>
</evidence>
<evidence type="ECO:0000256" key="5">
    <source>
        <dbReference type="ARBA" id="ARBA00022692"/>
    </source>
</evidence>
<keyword evidence="5 12" id="KW-0812">Transmembrane</keyword>
<feature type="domain" description="Cytochrome b561" evidence="13">
    <location>
        <begin position="80"/>
        <end position="209"/>
    </location>
</feature>
<dbReference type="Proteomes" id="UP000799118">
    <property type="component" value="Unassembled WGS sequence"/>
</dbReference>
<accession>A0A6A4H9X3</accession>
<name>A0A6A4H9X3_9AGAR</name>
<dbReference type="InterPro" id="IPR045150">
    <property type="entry name" value="CYB561D1/2"/>
</dbReference>
<keyword evidence="3" id="KW-0813">Transport</keyword>
<comment type="cofactor">
    <cofactor evidence="1">
        <name>heme b</name>
        <dbReference type="ChEBI" id="CHEBI:60344"/>
    </cofactor>
</comment>
<feature type="transmembrane region" description="Helical" evidence="12">
    <location>
        <begin position="79"/>
        <end position="97"/>
    </location>
</feature>
<dbReference type="CDD" id="cd08761">
    <property type="entry name" value="Cyt_b561_CYB561D2_like"/>
    <property type="match status" value="1"/>
</dbReference>
<dbReference type="GO" id="GO:0046872">
    <property type="term" value="F:metal ion binding"/>
    <property type="evidence" value="ECO:0007669"/>
    <property type="project" value="UniProtKB-KW"/>
</dbReference>
<feature type="region of interest" description="Disordered" evidence="11">
    <location>
        <begin position="1"/>
        <end position="30"/>
    </location>
</feature>
<evidence type="ECO:0000259" key="13">
    <source>
        <dbReference type="SMART" id="SM00665"/>
    </source>
</evidence>
<feature type="compositionally biased region" description="Acidic residues" evidence="11">
    <location>
        <begin position="1"/>
        <end position="11"/>
    </location>
</feature>
<evidence type="ECO:0000256" key="7">
    <source>
        <dbReference type="ARBA" id="ARBA00022982"/>
    </source>
</evidence>
<keyword evidence="15" id="KW-1185">Reference proteome</keyword>
<keyword evidence="6" id="KW-0479">Metal-binding</keyword>
<dbReference type="PANTHER" id="PTHR15422">
    <property type="entry name" value="OS05G0565100 PROTEIN"/>
    <property type="match status" value="1"/>
</dbReference>
<evidence type="ECO:0000256" key="1">
    <source>
        <dbReference type="ARBA" id="ARBA00001970"/>
    </source>
</evidence>
<evidence type="ECO:0000256" key="11">
    <source>
        <dbReference type="SAM" id="MobiDB-lite"/>
    </source>
</evidence>
<sequence>MTEPEEAEDYELLPSDPQAADENLQKPLNMGLEEELEKKEGRKGDSLARYAAISASAVTMTVTWFVMLTNNPTNVGWFLLHPTLESGAMLLITYGIMTLQPTSQPRTKAAGLSRHQAAILFIGLPALLMGTFAIVMNKFVAGNAHFQSWHSVFGIIATGWIVAQVLFGGASVWFGGRALGPRAKAMWKYHRLSGYLLFPLLLVTIDLGGGFSHWGERNVWFPIRLIAYMVAPLVCLAAVLSRIRVSKMKFL</sequence>
<dbReference type="GO" id="GO:0016020">
    <property type="term" value="C:membrane"/>
    <property type="evidence" value="ECO:0007669"/>
    <property type="project" value="UniProtKB-SubCell"/>
</dbReference>
<feature type="transmembrane region" description="Helical" evidence="12">
    <location>
        <begin position="195"/>
        <end position="215"/>
    </location>
</feature>
<dbReference type="Pfam" id="PF03188">
    <property type="entry name" value="Cytochrom_B561"/>
    <property type="match status" value="1"/>
</dbReference>
<evidence type="ECO:0000256" key="9">
    <source>
        <dbReference type="ARBA" id="ARBA00023004"/>
    </source>
</evidence>
<keyword evidence="8 12" id="KW-1133">Transmembrane helix</keyword>
<evidence type="ECO:0000313" key="15">
    <source>
        <dbReference type="Proteomes" id="UP000799118"/>
    </source>
</evidence>
<keyword evidence="10 12" id="KW-0472">Membrane</keyword>
<dbReference type="AlphaFoldDB" id="A0A6A4H9X3"/>
<evidence type="ECO:0000256" key="4">
    <source>
        <dbReference type="ARBA" id="ARBA00022617"/>
    </source>
</evidence>
<dbReference type="OrthoDB" id="432881at2759"/>
<keyword evidence="4" id="KW-0349">Heme</keyword>
<evidence type="ECO:0000256" key="3">
    <source>
        <dbReference type="ARBA" id="ARBA00022448"/>
    </source>
</evidence>
<feature type="transmembrane region" description="Helical" evidence="12">
    <location>
        <begin position="152"/>
        <end position="174"/>
    </location>
</feature>
<evidence type="ECO:0000256" key="8">
    <source>
        <dbReference type="ARBA" id="ARBA00022989"/>
    </source>
</evidence>
<dbReference type="EMBL" id="ML769539">
    <property type="protein sequence ID" value="KAE9395022.1"/>
    <property type="molecule type" value="Genomic_DNA"/>
</dbReference>
<dbReference type="Gene3D" id="1.20.120.1770">
    <property type="match status" value="1"/>
</dbReference>
<keyword evidence="9" id="KW-0408">Iron</keyword>
<evidence type="ECO:0000256" key="12">
    <source>
        <dbReference type="SAM" id="Phobius"/>
    </source>
</evidence>
<comment type="subcellular location">
    <subcellularLocation>
        <location evidence="2">Membrane</location>
        <topology evidence="2">Multi-pass membrane protein</topology>
    </subcellularLocation>
</comment>
<evidence type="ECO:0000256" key="6">
    <source>
        <dbReference type="ARBA" id="ARBA00022723"/>
    </source>
</evidence>
<proteinExistence type="predicted"/>
<dbReference type="GO" id="GO:0140575">
    <property type="term" value="F:transmembrane monodehydroascorbate reductase activity"/>
    <property type="evidence" value="ECO:0007669"/>
    <property type="project" value="InterPro"/>
</dbReference>
<dbReference type="InterPro" id="IPR006593">
    <property type="entry name" value="Cyt_b561/ferric_Rdtase_TM"/>
</dbReference>
<protein>
    <recommendedName>
        <fullName evidence="13">Cytochrome b561 domain-containing protein</fullName>
    </recommendedName>
</protein>
<dbReference type="SMART" id="SM00665">
    <property type="entry name" value="B561"/>
    <property type="match status" value="1"/>
</dbReference>
<evidence type="ECO:0000313" key="14">
    <source>
        <dbReference type="EMBL" id="KAE9395022.1"/>
    </source>
</evidence>
<reference evidence="14" key="1">
    <citation type="journal article" date="2019" name="Environ. Microbiol.">
        <title>Fungal ecological strategies reflected in gene transcription - a case study of two litter decomposers.</title>
        <authorList>
            <person name="Barbi F."/>
            <person name="Kohler A."/>
            <person name="Barry K."/>
            <person name="Baskaran P."/>
            <person name="Daum C."/>
            <person name="Fauchery L."/>
            <person name="Ihrmark K."/>
            <person name="Kuo A."/>
            <person name="LaButti K."/>
            <person name="Lipzen A."/>
            <person name="Morin E."/>
            <person name="Grigoriev I.V."/>
            <person name="Henrissat B."/>
            <person name="Lindahl B."/>
            <person name="Martin F."/>
        </authorList>
    </citation>
    <scope>NUCLEOTIDE SEQUENCE</scope>
    <source>
        <strain evidence="14">JB14</strain>
    </source>
</reference>
<feature type="transmembrane region" description="Helical" evidence="12">
    <location>
        <begin position="118"/>
        <end position="140"/>
    </location>
</feature>